<dbReference type="SUPFAM" id="SSF54665">
    <property type="entry name" value="CO dehydrogenase molybdoprotein N-domain-like"/>
    <property type="match status" value="1"/>
</dbReference>
<dbReference type="Gene3D" id="3.30.365.10">
    <property type="entry name" value="Aldehyde oxidase/xanthine dehydrogenase, molybdopterin binding domain"/>
    <property type="match status" value="4"/>
</dbReference>
<evidence type="ECO:0000256" key="2">
    <source>
        <dbReference type="ARBA" id="ARBA00023002"/>
    </source>
</evidence>
<dbReference type="Gene3D" id="3.90.1170.50">
    <property type="entry name" value="Aldehyde oxidase/xanthine dehydrogenase, a/b hammerhead"/>
    <property type="match status" value="1"/>
</dbReference>
<dbReference type="InterPro" id="IPR036856">
    <property type="entry name" value="Ald_Oxase/Xan_DH_a/b_sf"/>
</dbReference>
<dbReference type="SMART" id="SM01008">
    <property type="entry name" value="Ald_Xan_dh_C"/>
    <property type="match status" value="1"/>
</dbReference>
<dbReference type="PANTHER" id="PTHR11908:SF132">
    <property type="entry name" value="ALDEHYDE OXIDASE 1-RELATED"/>
    <property type="match status" value="1"/>
</dbReference>
<evidence type="ECO:0000313" key="4">
    <source>
        <dbReference type="EMBL" id="NNM73993.1"/>
    </source>
</evidence>
<dbReference type="InterPro" id="IPR008274">
    <property type="entry name" value="AldOxase/xan_DH_MoCoBD1"/>
</dbReference>
<evidence type="ECO:0000256" key="1">
    <source>
        <dbReference type="ARBA" id="ARBA00022505"/>
    </source>
</evidence>
<comment type="caution">
    <text evidence="4">The sequence shown here is derived from an EMBL/GenBank/DDBJ whole genome shotgun (WGS) entry which is preliminary data.</text>
</comment>
<sequence>MKFGIGQPVHRREDPVLVQGRGRYTDDIALPGQLHAAFVRSPYAHGELRGIDADAARDMPGVLGIYTADDLAAYGPFPNNMTFKNRDGSPMKKPPREALAKGRVRFVGDPVAFVVAETPFAAREAAEAIALDIEPLPAAIAPEEAVAAGAPALYDEVPGNVFLDYHHGDTAAVEEAFAGAAHVTRLRLLSQRLVVNPMEPRAALGEFDPESGRYTLHLGSQGAFGMRAAMAAAMNEPVEKLRIITPNVGGSFGMKASPFPEYVCLLHAAKLLGRPVKWTDQRSDSFLSDHHGRGLEVEAELALDADGRFLAIRIEGLADLGAYLTPVAPIFSSVNIAKNVASVYRTPQIQVDIRCAFTNTVPISAYRGAGRPEGNYIMERLIETAARETGRDAVALRRLNHIRPDEIPYETPVETTYDSGEFTALLDKTLAAADWDGFEARRRESARRGKLRGRGIGQYLEVTAPPVNEMGGIRFEPDGDVTIVTGTLDYGQGHWTPFAQVLSSKLGIPFERIRLVQGDSDQLVAGGGTGGSKSLMASGAAILEAAEKVIEIGREIAAEMLEAGKADIEFADGRFTVVGTDRGIGIMEMAHRLREGVSLPDATPRSLDVKHVHANSPAAYPNGCHIAEVEIDPETGTTEVVRYTMVNDFGTVVNPMLVEGQAHGGVLQGIGQALLERAAYDPEGQLVSGSFMDYALPRAHDAPPFAPFMSRPVPATTNPLGAKGCGEAGVAGALPSVMNAVVDALGEYGIGHLDMPATPDKVWRAIREARARAA</sequence>
<reference evidence="4 5" key="1">
    <citation type="submission" date="2020-04" db="EMBL/GenBank/DDBJ databases">
        <title>Enterovirga sp. isolate from soil.</title>
        <authorList>
            <person name="Chea S."/>
            <person name="Kim D.-U."/>
        </authorList>
    </citation>
    <scope>NUCLEOTIDE SEQUENCE [LARGE SCALE GENOMIC DNA]</scope>
    <source>
        <strain evidence="4 5">DB1703</strain>
    </source>
</reference>
<accession>A0A849IJ71</accession>
<dbReference type="Pfam" id="PF01315">
    <property type="entry name" value="Ald_Xan_dh_C"/>
    <property type="match status" value="1"/>
</dbReference>
<dbReference type="Pfam" id="PF20256">
    <property type="entry name" value="MoCoBD_2"/>
    <property type="match status" value="1"/>
</dbReference>
<dbReference type="Proteomes" id="UP000564885">
    <property type="component" value="Unassembled WGS sequence"/>
</dbReference>
<name>A0A849IJ71_9HYPH</name>
<keyword evidence="1" id="KW-0500">Molybdenum</keyword>
<protein>
    <submittedName>
        <fullName evidence="4">Xanthine dehydrogenase family protein</fullName>
    </submittedName>
</protein>
<keyword evidence="5" id="KW-1185">Reference proteome</keyword>
<organism evidence="4 5">
    <name type="scientific">Enterovirga aerilata</name>
    <dbReference type="NCBI Taxonomy" id="2730920"/>
    <lineage>
        <taxon>Bacteria</taxon>
        <taxon>Pseudomonadati</taxon>
        <taxon>Pseudomonadota</taxon>
        <taxon>Alphaproteobacteria</taxon>
        <taxon>Hyphomicrobiales</taxon>
        <taxon>Methylobacteriaceae</taxon>
        <taxon>Enterovirga</taxon>
    </lineage>
</organism>
<dbReference type="InterPro" id="IPR016208">
    <property type="entry name" value="Ald_Oxase/xanthine_DH-like"/>
</dbReference>
<dbReference type="PANTHER" id="PTHR11908">
    <property type="entry name" value="XANTHINE DEHYDROGENASE"/>
    <property type="match status" value="1"/>
</dbReference>
<keyword evidence="2" id="KW-0560">Oxidoreductase</keyword>
<dbReference type="AlphaFoldDB" id="A0A849IJ71"/>
<dbReference type="InterPro" id="IPR000674">
    <property type="entry name" value="Ald_Oxase/Xan_DH_a/b"/>
</dbReference>
<dbReference type="GO" id="GO:0016491">
    <property type="term" value="F:oxidoreductase activity"/>
    <property type="evidence" value="ECO:0007669"/>
    <property type="project" value="UniProtKB-KW"/>
</dbReference>
<proteinExistence type="predicted"/>
<evidence type="ECO:0000259" key="3">
    <source>
        <dbReference type="SMART" id="SM01008"/>
    </source>
</evidence>
<dbReference type="GO" id="GO:0005506">
    <property type="term" value="F:iron ion binding"/>
    <property type="evidence" value="ECO:0007669"/>
    <property type="project" value="InterPro"/>
</dbReference>
<feature type="domain" description="Aldehyde oxidase/xanthine dehydrogenase a/b hammerhead" evidence="3">
    <location>
        <begin position="19"/>
        <end position="137"/>
    </location>
</feature>
<evidence type="ECO:0000313" key="5">
    <source>
        <dbReference type="Proteomes" id="UP000564885"/>
    </source>
</evidence>
<dbReference type="RefSeq" id="WP_171219571.1">
    <property type="nucleotide sequence ID" value="NZ_JABEPP010000004.1"/>
</dbReference>
<dbReference type="Pfam" id="PF02738">
    <property type="entry name" value="MoCoBD_1"/>
    <property type="match status" value="1"/>
</dbReference>
<dbReference type="EMBL" id="JABEPP010000004">
    <property type="protein sequence ID" value="NNM73993.1"/>
    <property type="molecule type" value="Genomic_DNA"/>
</dbReference>
<dbReference type="InterPro" id="IPR037165">
    <property type="entry name" value="AldOxase/xan_DH_Mopterin-bd_sf"/>
</dbReference>
<dbReference type="InterPro" id="IPR046867">
    <property type="entry name" value="AldOxase/xan_DH_MoCoBD2"/>
</dbReference>
<gene>
    <name evidence="4" type="ORF">HJG44_16545</name>
</gene>
<dbReference type="SUPFAM" id="SSF56003">
    <property type="entry name" value="Molybdenum cofactor-binding domain"/>
    <property type="match status" value="1"/>
</dbReference>